<name>A0A2S4WAD2_9BASI</name>
<dbReference type="EMBL" id="PKSM01000060">
    <property type="protein sequence ID" value="POW18735.1"/>
    <property type="molecule type" value="Genomic_DNA"/>
</dbReference>
<dbReference type="VEuPathDB" id="FungiDB:PSHT_05524"/>
<gene>
    <name evidence="1" type="ORF">PSHT_05524</name>
</gene>
<proteinExistence type="predicted"/>
<comment type="caution">
    <text evidence="1">The sequence shown here is derived from an EMBL/GenBank/DDBJ whole genome shotgun (WGS) entry which is preliminary data.</text>
</comment>
<keyword evidence="2" id="KW-1185">Reference proteome</keyword>
<evidence type="ECO:0000313" key="1">
    <source>
        <dbReference type="EMBL" id="POW18735.1"/>
    </source>
</evidence>
<reference evidence="1 2" key="1">
    <citation type="submission" date="2017-12" db="EMBL/GenBank/DDBJ databases">
        <title>Gene loss provides genomic basis for host adaptation in cereal stripe rust fungi.</title>
        <authorList>
            <person name="Xia C."/>
        </authorList>
    </citation>
    <scope>NUCLEOTIDE SEQUENCE [LARGE SCALE GENOMIC DNA]</scope>
    <source>
        <strain evidence="1 2">93TX-2</strain>
    </source>
</reference>
<reference evidence="2" key="2">
    <citation type="journal article" date="2018" name="BMC Genomics">
        <title>Genomic insights into host adaptation between the wheat stripe rust pathogen (Puccinia striiformis f. sp. tritici) and the barley stripe rust pathogen (Puccinia striiformis f. sp. hordei).</title>
        <authorList>
            <person name="Xia C."/>
            <person name="Wang M."/>
            <person name="Yin C."/>
            <person name="Cornejo O.E."/>
            <person name="Hulbert S.H."/>
            <person name="Chen X."/>
        </authorList>
    </citation>
    <scope>NUCLEOTIDE SEQUENCE [LARGE SCALE GENOMIC DNA]</scope>
    <source>
        <strain evidence="2">93TX-2</strain>
    </source>
</reference>
<accession>A0A2S4WAD2</accession>
<reference evidence="2" key="3">
    <citation type="journal article" date="2018" name="Mol. Plant Microbe Interact.">
        <title>Genome sequence resources for the wheat stripe rust pathogen (Puccinia striiformis f. sp. tritici) and the barley stripe rust pathogen (Puccinia striiformis f. sp. hordei).</title>
        <authorList>
            <person name="Xia C."/>
            <person name="Wang M."/>
            <person name="Yin C."/>
            <person name="Cornejo O.E."/>
            <person name="Hulbert S.H."/>
            <person name="Chen X."/>
        </authorList>
    </citation>
    <scope>NUCLEOTIDE SEQUENCE [LARGE SCALE GENOMIC DNA]</scope>
    <source>
        <strain evidence="2">93TX-2</strain>
    </source>
</reference>
<organism evidence="1 2">
    <name type="scientific">Puccinia striiformis</name>
    <dbReference type="NCBI Taxonomy" id="27350"/>
    <lineage>
        <taxon>Eukaryota</taxon>
        <taxon>Fungi</taxon>
        <taxon>Dikarya</taxon>
        <taxon>Basidiomycota</taxon>
        <taxon>Pucciniomycotina</taxon>
        <taxon>Pucciniomycetes</taxon>
        <taxon>Pucciniales</taxon>
        <taxon>Pucciniaceae</taxon>
        <taxon>Puccinia</taxon>
    </lineage>
</organism>
<protein>
    <submittedName>
        <fullName evidence="1">Uncharacterized protein</fullName>
    </submittedName>
</protein>
<evidence type="ECO:0000313" key="2">
    <source>
        <dbReference type="Proteomes" id="UP000238274"/>
    </source>
</evidence>
<sequence length="63" mass="6886">MVVRYNVDDTIINASKMNASRRTNSFAIGWIRCESNIAAAVNHELTTHFVIPQVGEGECGSSC</sequence>
<dbReference type="AlphaFoldDB" id="A0A2S4WAD2"/>
<dbReference type="Proteomes" id="UP000238274">
    <property type="component" value="Unassembled WGS sequence"/>
</dbReference>